<evidence type="ECO:0000256" key="1">
    <source>
        <dbReference type="SAM" id="MobiDB-lite"/>
    </source>
</evidence>
<proteinExistence type="predicted"/>
<dbReference type="EMBL" id="JAKOGI010000147">
    <property type="protein sequence ID" value="KAJ8442023.1"/>
    <property type="molecule type" value="Genomic_DNA"/>
</dbReference>
<name>A0A9Q1KFS0_9CARY</name>
<dbReference type="OrthoDB" id="2402896at2759"/>
<sequence>MSYAVEEQQGVESLDIVVNEGDDVVSAFLIFEKEFIDGAAYNYKAVESSSCAMVLHVCCVKQVPDQYIIRRWSKGIKDGQTVDWGTYNGKEHVGCSSVWKMQMMRKMNSIIIASQMNKNATAHCEKYCMELKEVIEFDVGSIHIAEDGQEKDSNSLPNVLNPPGSRQKDVRNKRFKSTVEKKCDQVKQKKSKKLLKTDVGLSSAPPQNGPCCPSALPYTSINYSHMLRQISLPTFNLSSSVSHVQYNVGEVHIWVHLHLLIWSCFYMIF</sequence>
<evidence type="ECO:0000313" key="2">
    <source>
        <dbReference type="EMBL" id="KAJ8442023.1"/>
    </source>
</evidence>
<comment type="caution">
    <text evidence="2">The sequence shown here is derived from an EMBL/GenBank/DDBJ whole genome shotgun (WGS) entry which is preliminary data.</text>
</comment>
<keyword evidence="3" id="KW-1185">Reference proteome</keyword>
<reference evidence="2" key="1">
    <citation type="submission" date="2022-04" db="EMBL/GenBank/DDBJ databases">
        <title>Carnegiea gigantea Genome sequencing and assembly v2.</title>
        <authorList>
            <person name="Copetti D."/>
            <person name="Sanderson M.J."/>
            <person name="Burquez A."/>
            <person name="Wojciechowski M.F."/>
        </authorList>
    </citation>
    <scope>NUCLEOTIDE SEQUENCE</scope>
    <source>
        <strain evidence="2">SGP5-SGP5p</strain>
        <tissue evidence="2">Aerial part</tissue>
    </source>
</reference>
<protein>
    <submittedName>
        <fullName evidence="2">Uncharacterized protein</fullName>
    </submittedName>
</protein>
<accession>A0A9Q1KFS0</accession>
<feature type="region of interest" description="Disordered" evidence="1">
    <location>
        <begin position="148"/>
        <end position="174"/>
    </location>
</feature>
<gene>
    <name evidence="2" type="ORF">Cgig2_007861</name>
</gene>
<organism evidence="2 3">
    <name type="scientific">Carnegiea gigantea</name>
    <dbReference type="NCBI Taxonomy" id="171969"/>
    <lineage>
        <taxon>Eukaryota</taxon>
        <taxon>Viridiplantae</taxon>
        <taxon>Streptophyta</taxon>
        <taxon>Embryophyta</taxon>
        <taxon>Tracheophyta</taxon>
        <taxon>Spermatophyta</taxon>
        <taxon>Magnoliopsida</taxon>
        <taxon>eudicotyledons</taxon>
        <taxon>Gunneridae</taxon>
        <taxon>Pentapetalae</taxon>
        <taxon>Caryophyllales</taxon>
        <taxon>Cactineae</taxon>
        <taxon>Cactaceae</taxon>
        <taxon>Cactoideae</taxon>
        <taxon>Echinocereeae</taxon>
        <taxon>Carnegiea</taxon>
    </lineage>
</organism>
<dbReference type="Proteomes" id="UP001153076">
    <property type="component" value="Unassembled WGS sequence"/>
</dbReference>
<dbReference type="AlphaFoldDB" id="A0A9Q1KFS0"/>
<evidence type="ECO:0000313" key="3">
    <source>
        <dbReference type="Proteomes" id="UP001153076"/>
    </source>
</evidence>